<evidence type="ECO:0000256" key="2">
    <source>
        <dbReference type="ARBA" id="ARBA00022763"/>
    </source>
</evidence>
<dbReference type="STRING" id="299467.A0A443SM57"/>
<evidence type="ECO:0000259" key="4">
    <source>
        <dbReference type="Pfam" id="PF08573"/>
    </source>
</evidence>
<comment type="caution">
    <text evidence="5">The sequence shown here is derived from an EMBL/GenBank/DDBJ whole genome shotgun (WGS) entry which is preliminary data.</text>
</comment>
<gene>
    <name evidence="5" type="ORF">B4U80_11174</name>
</gene>
<dbReference type="GO" id="GO:0003684">
    <property type="term" value="F:damaged DNA binding"/>
    <property type="evidence" value="ECO:0007669"/>
    <property type="project" value="TreeGrafter"/>
</dbReference>
<sequence length="176" mass="20354">MENVDVKEEIKDMNAVHLPTEVGDNVDNSKIETLPLCEKNIFVNVVDKESNDSDNLLLHGENVYVAEELDELIVNKKTFKKQDLAIKGDIVRVIKALPPPVKNRDERKLLNGYDCKECADYYSSFGLSQEQLREKLNKCSRHRSQYSPPKTPPHFWDIDYFPSSPDFKENKRVKND</sequence>
<dbReference type="OrthoDB" id="5801062at2759"/>
<evidence type="ECO:0000256" key="1">
    <source>
        <dbReference type="ARBA" id="ARBA00004123"/>
    </source>
</evidence>
<keyword evidence="3" id="KW-0539">Nucleus</keyword>
<dbReference type="InterPro" id="IPR033316">
    <property type="entry name" value="RBBP8-like"/>
</dbReference>
<dbReference type="EMBL" id="NCKV01001287">
    <property type="protein sequence ID" value="RWS28621.1"/>
    <property type="molecule type" value="Genomic_DNA"/>
</dbReference>
<protein>
    <recommendedName>
        <fullName evidence="4">DNA endonuclease activator Ctp1 C-terminal domain-containing protein</fullName>
    </recommendedName>
</protein>
<keyword evidence="2" id="KW-0227">DNA damage</keyword>
<dbReference type="PANTHER" id="PTHR15107">
    <property type="entry name" value="RETINOBLASTOMA BINDING PROTEIN 8"/>
    <property type="match status" value="1"/>
</dbReference>
<organism evidence="5 6">
    <name type="scientific">Leptotrombidium deliense</name>
    <dbReference type="NCBI Taxonomy" id="299467"/>
    <lineage>
        <taxon>Eukaryota</taxon>
        <taxon>Metazoa</taxon>
        <taxon>Ecdysozoa</taxon>
        <taxon>Arthropoda</taxon>
        <taxon>Chelicerata</taxon>
        <taxon>Arachnida</taxon>
        <taxon>Acari</taxon>
        <taxon>Acariformes</taxon>
        <taxon>Trombidiformes</taxon>
        <taxon>Prostigmata</taxon>
        <taxon>Anystina</taxon>
        <taxon>Parasitengona</taxon>
        <taxon>Trombiculoidea</taxon>
        <taxon>Trombiculidae</taxon>
        <taxon>Leptotrombidium</taxon>
    </lineage>
</organism>
<dbReference type="GO" id="GO:0010792">
    <property type="term" value="P:DNA double-strand break processing involved in repair via single-strand annealing"/>
    <property type="evidence" value="ECO:0007669"/>
    <property type="project" value="TreeGrafter"/>
</dbReference>
<dbReference type="PANTHER" id="PTHR15107:SF0">
    <property type="entry name" value="DNA ENDONUCLEASE ACTIVATOR CTP1 C-TERMINAL DOMAIN-CONTAINING PROTEIN"/>
    <property type="match status" value="1"/>
</dbReference>
<feature type="domain" description="DNA endonuclease activator Ctp1 C-terminal" evidence="4">
    <location>
        <begin position="129"/>
        <end position="163"/>
    </location>
</feature>
<dbReference type="Proteomes" id="UP000288716">
    <property type="component" value="Unassembled WGS sequence"/>
</dbReference>
<dbReference type="InterPro" id="IPR013882">
    <property type="entry name" value="Ctp1_C"/>
</dbReference>
<name>A0A443SM57_9ACAR</name>
<comment type="subcellular location">
    <subcellularLocation>
        <location evidence="1">Nucleus</location>
    </subcellularLocation>
</comment>
<evidence type="ECO:0000256" key="3">
    <source>
        <dbReference type="ARBA" id="ARBA00023242"/>
    </source>
</evidence>
<evidence type="ECO:0000313" key="5">
    <source>
        <dbReference type="EMBL" id="RWS28621.1"/>
    </source>
</evidence>
<reference evidence="5 6" key="1">
    <citation type="journal article" date="2018" name="Gigascience">
        <title>Genomes of trombidid mites reveal novel predicted allergens and laterally-transferred genes associated with secondary metabolism.</title>
        <authorList>
            <person name="Dong X."/>
            <person name="Chaisiri K."/>
            <person name="Xia D."/>
            <person name="Armstrong S.D."/>
            <person name="Fang Y."/>
            <person name="Donnelly M.J."/>
            <person name="Kadowaki T."/>
            <person name="McGarry J.W."/>
            <person name="Darby A.C."/>
            <person name="Makepeace B.L."/>
        </authorList>
    </citation>
    <scope>NUCLEOTIDE SEQUENCE [LARGE SCALE GENOMIC DNA]</scope>
    <source>
        <strain evidence="5">UoL-UT</strain>
    </source>
</reference>
<proteinExistence type="predicted"/>
<accession>A0A443SM57</accession>
<dbReference type="Pfam" id="PF08573">
    <property type="entry name" value="SAE2"/>
    <property type="match status" value="1"/>
</dbReference>
<evidence type="ECO:0000313" key="6">
    <source>
        <dbReference type="Proteomes" id="UP000288716"/>
    </source>
</evidence>
<dbReference type="VEuPathDB" id="VectorBase:LDEU003419"/>
<keyword evidence="6" id="KW-1185">Reference proteome</keyword>
<dbReference type="AlphaFoldDB" id="A0A443SM57"/>
<dbReference type="GO" id="GO:0005634">
    <property type="term" value="C:nucleus"/>
    <property type="evidence" value="ECO:0007669"/>
    <property type="project" value="UniProtKB-SubCell"/>
</dbReference>